<evidence type="ECO:0008006" key="4">
    <source>
        <dbReference type="Google" id="ProtNLM"/>
    </source>
</evidence>
<evidence type="ECO:0000313" key="3">
    <source>
        <dbReference type="Proteomes" id="UP000199572"/>
    </source>
</evidence>
<dbReference type="Proteomes" id="UP000199572">
    <property type="component" value="Unassembled WGS sequence"/>
</dbReference>
<keyword evidence="3" id="KW-1185">Reference proteome</keyword>
<feature type="transmembrane region" description="Helical" evidence="1">
    <location>
        <begin position="45"/>
        <end position="67"/>
    </location>
</feature>
<dbReference type="EMBL" id="FOGG01000019">
    <property type="protein sequence ID" value="SER87266.1"/>
    <property type="molecule type" value="Genomic_DNA"/>
</dbReference>
<feature type="transmembrane region" description="Helical" evidence="1">
    <location>
        <begin position="16"/>
        <end position="33"/>
    </location>
</feature>
<keyword evidence="1" id="KW-0812">Transmembrane</keyword>
<dbReference type="AlphaFoldDB" id="A0A1H9SQM4"/>
<proteinExistence type="predicted"/>
<dbReference type="RefSeq" id="WP_090885793.1">
    <property type="nucleotide sequence ID" value="NZ_FOGG01000019.1"/>
</dbReference>
<evidence type="ECO:0000313" key="2">
    <source>
        <dbReference type="EMBL" id="SER87266.1"/>
    </source>
</evidence>
<accession>A0A1H9SQM4</accession>
<keyword evidence="1" id="KW-0472">Membrane</keyword>
<name>A0A1H9SQM4_9SPHI</name>
<organism evidence="2 3">
    <name type="scientific">Pedobacter rhizosphaerae</name>
    <dbReference type="NCBI Taxonomy" id="390241"/>
    <lineage>
        <taxon>Bacteria</taxon>
        <taxon>Pseudomonadati</taxon>
        <taxon>Bacteroidota</taxon>
        <taxon>Sphingobacteriia</taxon>
        <taxon>Sphingobacteriales</taxon>
        <taxon>Sphingobacteriaceae</taxon>
        <taxon>Pedobacter</taxon>
    </lineage>
</organism>
<keyword evidence="1" id="KW-1133">Transmembrane helix</keyword>
<evidence type="ECO:0000256" key="1">
    <source>
        <dbReference type="SAM" id="Phobius"/>
    </source>
</evidence>
<protein>
    <recommendedName>
        <fullName evidence="4">Branched-chain amino acid:cation transporter, LIVCS family</fullName>
    </recommendedName>
</protein>
<feature type="transmembrane region" description="Helical" evidence="1">
    <location>
        <begin position="79"/>
        <end position="99"/>
    </location>
</feature>
<dbReference type="STRING" id="390241.SAMN04488023_11927"/>
<sequence length="100" mass="11069">MKITEKLNLINAGKKSALYSAIGGSVILLIFMLTKANVMIGVGLYYIGVAFIINSILLLGILLELILNLRYWAKYITTIIYLVLNIPLCIGFCTIALQFI</sequence>
<reference evidence="2 3" key="1">
    <citation type="submission" date="2016-10" db="EMBL/GenBank/DDBJ databases">
        <authorList>
            <person name="de Groot N.N."/>
        </authorList>
    </citation>
    <scope>NUCLEOTIDE SEQUENCE [LARGE SCALE GENOMIC DNA]</scope>
    <source>
        <strain evidence="2 3">DSM 18610</strain>
    </source>
</reference>
<gene>
    <name evidence="2" type="ORF">SAMN04488023_11927</name>
</gene>